<accession>A0A8J7HCG4</accession>
<organism evidence="1 2">
    <name type="scientific">Mobilitalea sibirica</name>
    <dbReference type="NCBI Taxonomy" id="1462919"/>
    <lineage>
        <taxon>Bacteria</taxon>
        <taxon>Bacillati</taxon>
        <taxon>Bacillota</taxon>
        <taxon>Clostridia</taxon>
        <taxon>Lachnospirales</taxon>
        <taxon>Lachnospiraceae</taxon>
        <taxon>Mobilitalea</taxon>
    </lineage>
</organism>
<protein>
    <submittedName>
        <fullName evidence="1">Uncharacterized protein</fullName>
    </submittedName>
</protein>
<name>A0A8J7HCG4_9FIRM</name>
<dbReference type="Proteomes" id="UP000623269">
    <property type="component" value="Unassembled WGS sequence"/>
</dbReference>
<comment type="caution">
    <text evidence="1">The sequence shown here is derived from an EMBL/GenBank/DDBJ whole genome shotgun (WGS) entry which is preliminary data.</text>
</comment>
<dbReference type="EMBL" id="JAEAGR010000003">
    <property type="protein sequence ID" value="MBH1940009.1"/>
    <property type="molecule type" value="Genomic_DNA"/>
</dbReference>
<dbReference type="AlphaFoldDB" id="A0A8J7HCG4"/>
<gene>
    <name evidence="1" type="ORF">I5677_03745</name>
</gene>
<keyword evidence="2" id="KW-1185">Reference proteome</keyword>
<proteinExistence type="predicted"/>
<evidence type="ECO:0000313" key="2">
    <source>
        <dbReference type="Proteomes" id="UP000623269"/>
    </source>
</evidence>
<evidence type="ECO:0000313" key="1">
    <source>
        <dbReference type="EMBL" id="MBH1940009.1"/>
    </source>
</evidence>
<dbReference type="RefSeq" id="WP_197660234.1">
    <property type="nucleotide sequence ID" value="NZ_JAEAGR010000003.1"/>
</dbReference>
<reference evidence="1" key="1">
    <citation type="submission" date="2020-12" db="EMBL/GenBank/DDBJ databases">
        <title>M. sibirica DSM 26468T genome.</title>
        <authorList>
            <person name="Thieme N."/>
            <person name="Rettenmaier R."/>
            <person name="Zverlov V."/>
            <person name="Liebl W."/>
        </authorList>
    </citation>
    <scope>NUCLEOTIDE SEQUENCE</scope>
    <source>
        <strain evidence="1">DSM 26468</strain>
    </source>
</reference>
<sequence length="93" mass="10081">MKNFKRKLIATMLLVILGLTIPVLKGSLSSPANDLPPVESYSITPEITLCNDLPPTESYSIKPGLLFTDELSSIAALEDGMILCNDLPPTESY</sequence>